<protein>
    <submittedName>
        <fullName evidence="1">Uncharacterized protein</fullName>
    </submittedName>
</protein>
<accession>A0A1M4WYB9</accession>
<evidence type="ECO:0000313" key="1">
    <source>
        <dbReference type="EMBL" id="SHE86190.1"/>
    </source>
</evidence>
<dbReference type="STRING" id="1346286.SAMN05444362_102352"/>
<organism evidence="1 2">
    <name type="scientific">Dysgonomonas macrotermitis</name>
    <dbReference type="NCBI Taxonomy" id="1346286"/>
    <lineage>
        <taxon>Bacteria</taxon>
        <taxon>Pseudomonadati</taxon>
        <taxon>Bacteroidota</taxon>
        <taxon>Bacteroidia</taxon>
        <taxon>Bacteroidales</taxon>
        <taxon>Dysgonomonadaceae</taxon>
        <taxon>Dysgonomonas</taxon>
    </lineage>
</organism>
<name>A0A1M4WYB9_9BACT</name>
<dbReference type="EMBL" id="FQUC01000002">
    <property type="protein sequence ID" value="SHE86190.1"/>
    <property type="molecule type" value="Genomic_DNA"/>
</dbReference>
<reference evidence="2" key="1">
    <citation type="submission" date="2016-11" db="EMBL/GenBank/DDBJ databases">
        <authorList>
            <person name="Varghese N."/>
            <person name="Submissions S."/>
        </authorList>
    </citation>
    <scope>NUCLEOTIDE SEQUENCE [LARGE SCALE GENOMIC DNA]</scope>
    <source>
        <strain evidence="2">DSM 27370</strain>
    </source>
</reference>
<evidence type="ECO:0000313" key="2">
    <source>
        <dbReference type="Proteomes" id="UP000184480"/>
    </source>
</evidence>
<gene>
    <name evidence="1" type="ORF">SAMN05444362_102352</name>
</gene>
<proteinExistence type="predicted"/>
<keyword evidence="2" id="KW-1185">Reference proteome</keyword>
<dbReference type="Proteomes" id="UP000184480">
    <property type="component" value="Unassembled WGS sequence"/>
</dbReference>
<sequence>MSLFMNNLDKNILKLWRLGDVPERSLSWLCMKSFRSVDIHISIRKDSISGVYVASCLDPKLEIKLFDLRLLLERVFTNLDKLTTDVYHRSTLRRVLPFIEQLKVSPDLFEFNEFPF</sequence>
<dbReference type="AlphaFoldDB" id="A0A1M4WYB9"/>